<organism evidence="7 8">
    <name type="scientific">Aeromicrobium endophyticum</name>
    <dbReference type="NCBI Taxonomy" id="2292704"/>
    <lineage>
        <taxon>Bacteria</taxon>
        <taxon>Bacillati</taxon>
        <taxon>Actinomycetota</taxon>
        <taxon>Actinomycetes</taxon>
        <taxon>Propionibacteriales</taxon>
        <taxon>Nocardioidaceae</taxon>
        <taxon>Aeromicrobium</taxon>
    </lineage>
</organism>
<evidence type="ECO:0000256" key="3">
    <source>
        <dbReference type="ARBA" id="ARBA00022827"/>
    </source>
</evidence>
<sequence length="527" mass="56763">MGAGPSGAVYAKYLASWGFHVVCLEQGDWVGTAEYTGNRQEYEVSMYGTWHKNGNIRKLPSDYPVDTSEADVIPVMYNAVGGGTIHYGGHFPRMLPSDFRVRTLDGVADDWPLTYEDLAPYYVRTEAEFAVSAMPGDPAYPDGPAAPNPALPINAYGRKLAEGFNALGYSWWPAPNAITQSTIGDLVPCVRYGTCEAGCPNGSKASVDITHWPAALKAGTTLVTGAWVSEVTTNAKGLATGVVFSDRNGVQRRLRTDLVVMAANGIGTPRLLLNSTSAAHPNGLANSSDLVGRNLMLHPTAMAVGVFDEDMTSWRGPAGQNIHSYEFYETDVSRGFVRGAKWLSMPTSGPLVTSDLLAPADRDTRGEELLDHIKRVMGHSVLLVILTEDLPHEDNRVTLDPVATDRHGVPAAKVTYRRDQNNIDMVAWNLRKAEEALHASGARDVILHDVMPDQPGHLLGTARMGTDPETSVTDPFGRAHDVSNLWIADGSLYVTSGGVNPTNTIAALALRGVTELVRRAADQEVAS</sequence>
<evidence type="ECO:0000256" key="2">
    <source>
        <dbReference type="ARBA" id="ARBA00022630"/>
    </source>
</evidence>
<dbReference type="Proteomes" id="UP000265581">
    <property type="component" value="Unassembled WGS sequence"/>
</dbReference>
<dbReference type="Pfam" id="PF00732">
    <property type="entry name" value="GMC_oxred_N"/>
    <property type="match status" value="1"/>
</dbReference>
<evidence type="ECO:0000313" key="7">
    <source>
        <dbReference type="EMBL" id="REK69075.1"/>
    </source>
</evidence>
<evidence type="ECO:0000256" key="1">
    <source>
        <dbReference type="ARBA" id="ARBA00010790"/>
    </source>
</evidence>
<reference evidence="7 8" key="1">
    <citation type="submission" date="2018-08" db="EMBL/GenBank/DDBJ databases">
        <title>Aeromicrobium sp. M2KJ-4, whole genome shotgun sequence.</title>
        <authorList>
            <person name="Tuo L."/>
        </authorList>
    </citation>
    <scope>NUCLEOTIDE SEQUENCE [LARGE SCALE GENOMIC DNA]</scope>
    <source>
        <strain evidence="7 8">M2KJ-4</strain>
    </source>
</reference>
<dbReference type="PANTHER" id="PTHR46056">
    <property type="entry name" value="LONG-CHAIN-ALCOHOL OXIDASE"/>
    <property type="match status" value="1"/>
</dbReference>
<comment type="similarity">
    <text evidence="1">Belongs to the GMC oxidoreductase family.</text>
</comment>
<evidence type="ECO:0000256" key="4">
    <source>
        <dbReference type="ARBA" id="ARBA00023002"/>
    </source>
</evidence>
<evidence type="ECO:0000313" key="8">
    <source>
        <dbReference type="Proteomes" id="UP000265581"/>
    </source>
</evidence>
<dbReference type="AlphaFoldDB" id="A0A371NZH1"/>
<evidence type="ECO:0000259" key="6">
    <source>
        <dbReference type="Pfam" id="PF05199"/>
    </source>
</evidence>
<comment type="caution">
    <text evidence="7">The sequence shown here is derived from an EMBL/GenBank/DDBJ whole genome shotgun (WGS) entry which is preliminary data.</text>
</comment>
<gene>
    <name evidence="7" type="ORF">DX116_18475</name>
</gene>
<dbReference type="InterPro" id="IPR036188">
    <property type="entry name" value="FAD/NAD-bd_sf"/>
</dbReference>
<keyword evidence="8" id="KW-1185">Reference proteome</keyword>
<protein>
    <submittedName>
        <fullName evidence="7">GMC family oxidoreductase</fullName>
    </submittedName>
</protein>
<dbReference type="GO" id="GO:0050660">
    <property type="term" value="F:flavin adenine dinucleotide binding"/>
    <property type="evidence" value="ECO:0007669"/>
    <property type="project" value="InterPro"/>
</dbReference>
<accession>A0A371NZH1</accession>
<dbReference type="Gene3D" id="3.50.50.60">
    <property type="entry name" value="FAD/NAD(P)-binding domain"/>
    <property type="match status" value="2"/>
</dbReference>
<dbReference type="InterPro" id="IPR000172">
    <property type="entry name" value="GMC_OxRdtase_N"/>
</dbReference>
<feature type="domain" description="Glucose-methanol-choline oxidoreductase N-terminal" evidence="5">
    <location>
        <begin position="188"/>
        <end position="299"/>
    </location>
</feature>
<keyword evidence="2" id="KW-0285">Flavoprotein</keyword>
<keyword evidence="3" id="KW-0274">FAD</keyword>
<feature type="domain" description="Glucose-methanol-choline oxidoreductase C-terminal" evidence="6">
    <location>
        <begin position="391"/>
        <end position="509"/>
    </location>
</feature>
<proteinExistence type="inferred from homology"/>
<dbReference type="SUPFAM" id="SSF51905">
    <property type="entry name" value="FAD/NAD(P)-binding domain"/>
    <property type="match status" value="1"/>
</dbReference>
<name>A0A371NZH1_9ACTN</name>
<keyword evidence="4" id="KW-0560">Oxidoreductase</keyword>
<dbReference type="PANTHER" id="PTHR46056:SF12">
    <property type="entry name" value="LONG-CHAIN-ALCOHOL OXIDASE"/>
    <property type="match status" value="1"/>
</dbReference>
<dbReference type="Pfam" id="PF05199">
    <property type="entry name" value="GMC_oxred_C"/>
    <property type="match status" value="1"/>
</dbReference>
<dbReference type="GO" id="GO:0016614">
    <property type="term" value="F:oxidoreductase activity, acting on CH-OH group of donors"/>
    <property type="evidence" value="ECO:0007669"/>
    <property type="project" value="InterPro"/>
</dbReference>
<evidence type="ECO:0000259" key="5">
    <source>
        <dbReference type="Pfam" id="PF00732"/>
    </source>
</evidence>
<dbReference type="SUPFAM" id="SSF54373">
    <property type="entry name" value="FAD-linked reductases, C-terminal domain"/>
    <property type="match status" value="1"/>
</dbReference>
<dbReference type="Pfam" id="PF13450">
    <property type="entry name" value="NAD_binding_8"/>
    <property type="match status" value="1"/>
</dbReference>
<dbReference type="InterPro" id="IPR007867">
    <property type="entry name" value="GMC_OxRtase_C"/>
</dbReference>
<dbReference type="EMBL" id="QUBR01000003">
    <property type="protein sequence ID" value="REK69075.1"/>
    <property type="molecule type" value="Genomic_DNA"/>
</dbReference>
<dbReference type="OrthoDB" id="9798604at2"/>